<dbReference type="Proteomes" id="UP000007587">
    <property type="component" value="Chromosome"/>
</dbReference>
<sequence length="424" mass="44279">MSVRLPSGLPRPGLPLQSPAQEKEEKAQSGEGKSSGKASSKGGAGKGGVAVKGGSAKGASAKGGLEQTGPQDGMDFGRSGETERNEAGGGGARGAQQQAGMAPGTSQGAASLGTLEQPPALAAQTPQTAPALPQPPPTTPQGPVAPQLERRPTASESSRERTATEGQSSEAAKQALEGRAKLRIAVLNRLYRGLTEVEGKMTAFLANPGRQGVVTLPVVLSVSTVTFEWWKSANAVPEDRAYLAQVLGEPGTADDATLLGTLRAEIAQAFAEFPRTPQGVEARKLYDAVLQKYEAARIQPIIAGHDSGPVVEECARLGLSCEGDFTRSLLLSPWMLATSQSPDEGSATQVMVAGLTLPQLGALVGHLRQLNPLLSNPQLRALLLRASTDKRLALRKAMGLEEVEQVQELARQLLRLQAVQHLTV</sequence>
<protein>
    <submittedName>
        <fullName evidence="2">Uncharacterized protein</fullName>
    </submittedName>
</protein>
<feature type="region of interest" description="Disordered" evidence="1">
    <location>
        <begin position="1"/>
        <end position="174"/>
    </location>
</feature>
<dbReference type="OrthoDB" id="5501928at2"/>
<dbReference type="STRING" id="1144275.COCOR_01725"/>
<feature type="compositionally biased region" description="Low complexity" evidence="1">
    <location>
        <begin position="52"/>
        <end position="64"/>
    </location>
</feature>
<dbReference type="EMBL" id="CP003389">
    <property type="protein sequence ID" value="AFE04249.1"/>
    <property type="molecule type" value="Genomic_DNA"/>
</dbReference>
<dbReference type="InParanoid" id="H8N061"/>
<keyword evidence="3" id="KW-1185">Reference proteome</keyword>
<gene>
    <name evidence="2" type="ordered locus">COCOR_01725</name>
</gene>
<proteinExistence type="predicted"/>
<dbReference type="KEGG" id="ccx:COCOR_01725"/>
<feature type="compositionally biased region" description="Basic and acidic residues" evidence="1">
    <location>
        <begin position="148"/>
        <end position="163"/>
    </location>
</feature>
<feature type="compositionally biased region" description="Low complexity" evidence="1">
    <location>
        <begin position="29"/>
        <end position="41"/>
    </location>
</feature>
<evidence type="ECO:0000313" key="3">
    <source>
        <dbReference type="Proteomes" id="UP000007587"/>
    </source>
</evidence>
<feature type="compositionally biased region" description="Gly residues" evidence="1">
    <location>
        <begin position="42"/>
        <end position="51"/>
    </location>
</feature>
<feature type="compositionally biased region" description="Low complexity" evidence="1">
    <location>
        <begin position="117"/>
        <end position="131"/>
    </location>
</feature>
<accession>H8N061</accession>
<dbReference type="eggNOG" id="COG1404">
    <property type="taxonomic scope" value="Bacteria"/>
</dbReference>
<dbReference type="RefSeq" id="WP_014394571.1">
    <property type="nucleotide sequence ID" value="NC_017030.1"/>
</dbReference>
<evidence type="ECO:0000313" key="2">
    <source>
        <dbReference type="EMBL" id="AFE04249.1"/>
    </source>
</evidence>
<reference evidence="3" key="2">
    <citation type="submission" date="2012-03" db="EMBL/GenBank/DDBJ databases">
        <title>Genome sequence of the fruiting myxobacterium Corallococcus coralloides DSM 2259.</title>
        <authorList>
            <person name="Huntley S."/>
            <person name="Zhang Y."/>
            <person name="Treuner-Lange A."/>
            <person name="Sensen C.W."/>
            <person name="Sogaard-Andersen L."/>
        </authorList>
    </citation>
    <scope>NUCLEOTIDE SEQUENCE [LARGE SCALE GENOMIC DNA]</scope>
    <source>
        <strain evidence="3">ATCC 25202 / DSM 2259 / NBRC 100086 / M2</strain>
    </source>
</reference>
<dbReference type="HOGENOM" id="CLU_646749_0_0_7"/>
<feature type="compositionally biased region" description="Low complexity" evidence="1">
    <location>
        <begin position="1"/>
        <end position="20"/>
    </location>
</feature>
<name>H8N061_CORCM</name>
<evidence type="ECO:0000256" key="1">
    <source>
        <dbReference type="SAM" id="MobiDB-lite"/>
    </source>
</evidence>
<reference evidence="2 3" key="1">
    <citation type="journal article" date="2012" name="J. Bacteriol.">
        <title>Complete Genome Sequence of the Fruiting Myxobacterium Corallococcus coralloides DSM 2259.</title>
        <authorList>
            <person name="Huntley S."/>
            <person name="Zhang Y."/>
            <person name="Treuner-Lange A."/>
            <person name="Kneip S."/>
            <person name="Sensen C.W."/>
            <person name="Sogaard-Andersen L."/>
        </authorList>
    </citation>
    <scope>NUCLEOTIDE SEQUENCE [LARGE SCALE GENOMIC DNA]</scope>
    <source>
        <strain evidence="3">ATCC 25202 / DSM 2259 / NBRC 100086 / M2</strain>
    </source>
</reference>
<dbReference type="AlphaFoldDB" id="H8N061"/>
<feature type="compositionally biased region" description="Low complexity" evidence="1">
    <location>
        <begin position="94"/>
        <end position="104"/>
    </location>
</feature>
<organism evidence="2 3">
    <name type="scientific">Corallococcus coralloides (strain ATCC 25202 / DSM 2259 / NBRC 100086 / M2)</name>
    <name type="common">Myxococcus coralloides</name>
    <dbReference type="NCBI Taxonomy" id="1144275"/>
    <lineage>
        <taxon>Bacteria</taxon>
        <taxon>Pseudomonadati</taxon>
        <taxon>Myxococcota</taxon>
        <taxon>Myxococcia</taxon>
        <taxon>Myxococcales</taxon>
        <taxon>Cystobacterineae</taxon>
        <taxon>Myxococcaceae</taxon>
        <taxon>Corallococcus</taxon>
    </lineage>
</organism>